<evidence type="ECO:0000313" key="3">
    <source>
        <dbReference type="Proteomes" id="UP001198962"/>
    </source>
</evidence>
<feature type="transmembrane region" description="Helical" evidence="1">
    <location>
        <begin position="259"/>
        <end position="277"/>
    </location>
</feature>
<name>A0AAE3AR91_9FIRM</name>
<dbReference type="RefSeq" id="WP_308450943.1">
    <property type="nucleotide sequence ID" value="NZ_JAJEPU010000010.1"/>
</dbReference>
<keyword evidence="1" id="KW-1133">Transmembrane helix</keyword>
<sequence>MERKRVQRKDREGEDLKHSFVKRQIEWRSELLIVCLLGAFAFFVNRHMEIKGLYMDDLYQWYSYNSESFLQAIFTFGGSRCRFLYNLVAWIEMAIFGPHVGWYVPFNILLNTGLAYTLYRMARSFSRSRYLGILFALIFLMSRMSYYQIGQALGLMETMALWLAISILYLLYQILHEHDGKGERRMFLASGLYFAVCFVHERYMVLLPLFFLVLLFRKEKDVRQWIAPAVSFAVVQLIRFFVIGTVAPAGTGGTDVADTMSVSSVIKFALSQIAYLFGINAGPEHLNGQNFREAPLWVLMMIAIADLMLIVMVVALFIRLIQKKAKRVERIQTVVLFVMFIGACIACSSVTIRVEMRWVYVSYATALLFMAWIYGVLTEGMAEKGIWLQAFPYLSVLTVYVVLMLPVENYYRGLYPNLYYWADQERYNSLAEETYGNYGVGIFGKNIFVVGKNFEMEDFTAENFFRVFDPLKREESTRVVHVSDVRQFGLVDDNMLVIQEDPEHNRFQDVTHVVKTFKCRPIYGFYDDGWIDEKSKVQVMAGKTGKIHLSFTYPRDLTDDQWLTVYVNDEPVDYLHFTETSVETEIEAEPYDVVTLRFETNFFVPNAMEQRGTTKLALLLKMTAE</sequence>
<feature type="transmembrane region" description="Helical" evidence="1">
    <location>
        <begin position="131"/>
        <end position="149"/>
    </location>
</feature>
<protein>
    <submittedName>
        <fullName evidence="2">Uncharacterized protein</fullName>
    </submittedName>
</protein>
<evidence type="ECO:0000256" key="1">
    <source>
        <dbReference type="SAM" id="Phobius"/>
    </source>
</evidence>
<evidence type="ECO:0000313" key="2">
    <source>
        <dbReference type="EMBL" id="MCC2164258.1"/>
    </source>
</evidence>
<dbReference type="EMBL" id="JAJEPU010000010">
    <property type="protein sequence ID" value="MCC2164258.1"/>
    <property type="molecule type" value="Genomic_DNA"/>
</dbReference>
<accession>A0AAE3AR91</accession>
<feature type="transmembrane region" description="Helical" evidence="1">
    <location>
        <begin position="31"/>
        <end position="48"/>
    </location>
</feature>
<reference evidence="2" key="1">
    <citation type="submission" date="2021-10" db="EMBL/GenBank/DDBJ databases">
        <title>Anaerobic single-cell dispensing facilitates the cultivation of human gut bacteria.</title>
        <authorList>
            <person name="Afrizal A."/>
        </authorList>
    </citation>
    <scope>NUCLEOTIDE SEQUENCE</scope>
    <source>
        <strain evidence="2">CLA-AA-H274</strain>
    </source>
</reference>
<keyword evidence="1" id="KW-0472">Membrane</keyword>
<dbReference type="AlphaFoldDB" id="A0AAE3AR91"/>
<keyword evidence="3" id="KW-1185">Reference proteome</keyword>
<proteinExistence type="predicted"/>
<feature type="transmembrane region" description="Helical" evidence="1">
    <location>
        <begin position="333"/>
        <end position="352"/>
    </location>
</feature>
<feature type="transmembrane region" description="Helical" evidence="1">
    <location>
        <begin position="187"/>
        <end position="213"/>
    </location>
</feature>
<keyword evidence="1" id="KW-0812">Transmembrane</keyword>
<dbReference type="Proteomes" id="UP001198962">
    <property type="component" value="Unassembled WGS sequence"/>
</dbReference>
<feature type="transmembrane region" description="Helical" evidence="1">
    <location>
        <begin position="297"/>
        <end position="321"/>
    </location>
</feature>
<feature type="transmembrane region" description="Helical" evidence="1">
    <location>
        <begin position="155"/>
        <end position="175"/>
    </location>
</feature>
<gene>
    <name evidence="2" type="ORF">LKD32_05040</name>
</gene>
<feature type="transmembrane region" description="Helical" evidence="1">
    <location>
        <begin position="358"/>
        <end position="377"/>
    </location>
</feature>
<feature type="transmembrane region" description="Helical" evidence="1">
    <location>
        <begin position="225"/>
        <end position="247"/>
    </location>
</feature>
<comment type="caution">
    <text evidence="2">The sequence shown here is derived from an EMBL/GenBank/DDBJ whole genome shotgun (WGS) entry which is preliminary data.</text>
</comment>
<organism evidence="2 3">
    <name type="scientific">Brotaphodocola catenula</name>
    <dbReference type="NCBI Taxonomy" id="2885361"/>
    <lineage>
        <taxon>Bacteria</taxon>
        <taxon>Bacillati</taxon>
        <taxon>Bacillota</taxon>
        <taxon>Clostridia</taxon>
        <taxon>Lachnospirales</taxon>
        <taxon>Lachnospiraceae</taxon>
        <taxon>Brotaphodocola</taxon>
    </lineage>
</organism>
<feature type="transmembrane region" description="Helical" evidence="1">
    <location>
        <begin position="386"/>
        <end position="407"/>
    </location>
</feature>